<name>A0AAN6P6M3_9PEZI</name>
<dbReference type="Pfam" id="PF18130">
    <property type="entry name" value="ATPgrasp_N"/>
    <property type="match status" value="1"/>
</dbReference>
<dbReference type="Proteomes" id="UP001303115">
    <property type="component" value="Unassembled WGS sequence"/>
</dbReference>
<dbReference type="PANTHER" id="PTHR43585:SF2">
    <property type="entry name" value="ATP-GRASP ENZYME FSQD"/>
    <property type="match status" value="1"/>
</dbReference>
<evidence type="ECO:0000256" key="1">
    <source>
        <dbReference type="ARBA" id="ARBA00022598"/>
    </source>
</evidence>
<dbReference type="Gene3D" id="3.40.50.20">
    <property type="match status" value="1"/>
</dbReference>
<reference evidence="7" key="1">
    <citation type="journal article" date="2023" name="Mol. Phylogenet. Evol.">
        <title>Genome-scale phylogeny and comparative genomics of the fungal order Sordariales.</title>
        <authorList>
            <person name="Hensen N."/>
            <person name="Bonometti L."/>
            <person name="Westerberg I."/>
            <person name="Brannstrom I.O."/>
            <person name="Guillou S."/>
            <person name="Cros-Aarteil S."/>
            <person name="Calhoun S."/>
            <person name="Haridas S."/>
            <person name="Kuo A."/>
            <person name="Mondo S."/>
            <person name="Pangilinan J."/>
            <person name="Riley R."/>
            <person name="LaButti K."/>
            <person name="Andreopoulos B."/>
            <person name="Lipzen A."/>
            <person name="Chen C."/>
            <person name="Yan M."/>
            <person name="Daum C."/>
            <person name="Ng V."/>
            <person name="Clum A."/>
            <person name="Steindorff A."/>
            <person name="Ohm R.A."/>
            <person name="Martin F."/>
            <person name="Silar P."/>
            <person name="Natvig D.O."/>
            <person name="Lalanne C."/>
            <person name="Gautier V."/>
            <person name="Ament-Velasquez S.L."/>
            <person name="Kruys A."/>
            <person name="Hutchinson M.I."/>
            <person name="Powell A.J."/>
            <person name="Barry K."/>
            <person name="Miller A.N."/>
            <person name="Grigoriev I.V."/>
            <person name="Debuchy R."/>
            <person name="Gladieux P."/>
            <person name="Hiltunen Thoren M."/>
            <person name="Johannesson H."/>
        </authorList>
    </citation>
    <scope>NUCLEOTIDE SEQUENCE [LARGE SCALE GENOMIC DNA]</scope>
    <source>
        <strain evidence="7">CBS 284.82</strain>
    </source>
</reference>
<keyword evidence="1" id="KW-0436">Ligase</keyword>
<dbReference type="PANTHER" id="PTHR43585">
    <property type="entry name" value="FUMIPYRROLE BIOSYNTHESIS PROTEIN C"/>
    <property type="match status" value="1"/>
</dbReference>
<dbReference type="InterPro" id="IPR052032">
    <property type="entry name" value="ATP-dep_AA_Ligase"/>
</dbReference>
<dbReference type="Pfam" id="PF13535">
    <property type="entry name" value="ATP-grasp_4"/>
    <property type="match status" value="1"/>
</dbReference>
<dbReference type="GO" id="GO:0046872">
    <property type="term" value="F:metal ion binding"/>
    <property type="evidence" value="ECO:0007669"/>
    <property type="project" value="InterPro"/>
</dbReference>
<protein>
    <recommendedName>
        <fullName evidence="5">ATP-grasp domain-containing protein</fullName>
    </recommendedName>
</protein>
<sequence>MVDRLAGSVLAVSPRSFLAPDAKVTPFRDTTTTLAGTTSCCSPSDLGCALEAAVGALRFSVDTRLADLEFDLDQRLSFPWLLRERPRERRVCVVLDPVNPNVTRTRWEGAAALGIKVVVLSSGSWWATGASDAYRGLDHLREAFVSIDLTPDARLWQRIVRAVSSYPQRIDGLFTPTDTYLVSVAQAAEALGLFSNGPEPYSISTNKSRTRKLLDPNSTECFSVRSAPELETRLASAEPVRFPVVCKPSFGRGSEGVFKAESAAELRDVVAKSLEACTADSNGVLVEPYVDGPEVDANLVLRDGRLLYAEVVDDFPSPAELESHTQSANGALFIETQAVAPSKLPRAEQSAVIASMMEVILLQGFHTGIFHCEARIRNSRVEYVLAPGATIPDLQPRKGSSVIAEGGAEEQPTVFLYEVNARVPGTMSSAASLVARGIDFWALQVLCAVGDWERYEALARRVSLGQLNRQFVDGERDPMRELACRHPDIVRYVVRHNTIVKSRQAYGGGRDEWLWGAFVVLCSPNGRQHVLDVAGRFTAAYEAIVSAADEAPCHD</sequence>
<dbReference type="EMBL" id="MU854716">
    <property type="protein sequence ID" value="KAK4031730.1"/>
    <property type="molecule type" value="Genomic_DNA"/>
</dbReference>
<dbReference type="InterPro" id="IPR011761">
    <property type="entry name" value="ATP-grasp"/>
</dbReference>
<evidence type="ECO:0000256" key="4">
    <source>
        <dbReference type="PROSITE-ProRule" id="PRU00409"/>
    </source>
</evidence>
<keyword evidence="3 4" id="KW-0067">ATP-binding</keyword>
<proteinExistence type="predicted"/>
<evidence type="ECO:0000313" key="6">
    <source>
        <dbReference type="EMBL" id="KAK4031730.1"/>
    </source>
</evidence>
<dbReference type="AlphaFoldDB" id="A0AAN6P6M3"/>
<accession>A0AAN6P6M3</accession>
<feature type="domain" description="ATP-grasp" evidence="5">
    <location>
        <begin position="211"/>
        <end position="449"/>
    </location>
</feature>
<evidence type="ECO:0000256" key="3">
    <source>
        <dbReference type="ARBA" id="ARBA00022840"/>
    </source>
</evidence>
<evidence type="ECO:0000259" key="5">
    <source>
        <dbReference type="PROSITE" id="PS50975"/>
    </source>
</evidence>
<comment type="caution">
    <text evidence="6">The sequence shown here is derived from an EMBL/GenBank/DDBJ whole genome shotgun (WGS) entry which is preliminary data.</text>
</comment>
<evidence type="ECO:0000313" key="7">
    <source>
        <dbReference type="Proteomes" id="UP001303115"/>
    </source>
</evidence>
<dbReference type="InterPro" id="IPR041472">
    <property type="entry name" value="BL00235/CARNS1_N"/>
</dbReference>
<dbReference type="GO" id="GO:0016874">
    <property type="term" value="F:ligase activity"/>
    <property type="evidence" value="ECO:0007669"/>
    <property type="project" value="UniProtKB-KW"/>
</dbReference>
<keyword evidence="7" id="KW-1185">Reference proteome</keyword>
<keyword evidence="2 4" id="KW-0547">Nucleotide-binding</keyword>
<organism evidence="6 7">
    <name type="scientific">Parachaetomium inaequale</name>
    <dbReference type="NCBI Taxonomy" id="2588326"/>
    <lineage>
        <taxon>Eukaryota</taxon>
        <taxon>Fungi</taxon>
        <taxon>Dikarya</taxon>
        <taxon>Ascomycota</taxon>
        <taxon>Pezizomycotina</taxon>
        <taxon>Sordariomycetes</taxon>
        <taxon>Sordariomycetidae</taxon>
        <taxon>Sordariales</taxon>
        <taxon>Chaetomiaceae</taxon>
        <taxon>Parachaetomium</taxon>
    </lineage>
</organism>
<evidence type="ECO:0000256" key="2">
    <source>
        <dbReference type="ARBA" id="ARBA00022741"/>
    </source>
</evidence>
<dbReference type="GO" id="GO:0005524">
    <property type="term" value="F:ATP binding"/>
    <property type="evidence" value="ECO:0007669"/>
    <property type="project" value="UniProtKB-UniRule"/>
</dbReference>
<dbReference type="PROSITE" id="PS50975">
    <property type="entry name" value="ATP_GRASP"/>
    <property type="match status" value="1"/>
</dbReference>
<dbReference type="Gene3D" id="3.30.470.20">
    <property type="entry name" value="ATP-grasp fold, B domain"/>
    <property type="match status" value="1"/>
</dbReference>
<dbReference type="SUPFAM" id="SSF56059">
    <property type="entry name" value="Glutathione synthetase ATP-binding domain-like"/>
    <property type="match status" value="1"/>
</dbReference>
<gene>
    <name evidence="6" type="ORF">C8A01DRAFT_51291</name>
</gene>